<evidence type="ECO:0000313" key="2">
    <source>
        <dbReference type="EMBL" id="GGI95829.1"/>
    </source>
</evidence>
<reference evidence="2" key="2">
    <citation type="submission" date="2020-09" db="EMBL/GenBank/DDBJ databases">
        <authorList>
            <person name="Sun Q."/>
            <person name="Ohkuma M."/>
        </authorList>
    </citation>
    <scope>NUCLEOTIDE SEQUENCE</scope>
    <source>
        <strain evidence="2">JCM 18487</strain>
    </source>
</reference>
<keyword evidence="1" id="KW-1133">Transmembrane helix</keyword>
<protein>
    <submittedName>
        <fullName evidence="2">Uncharacterized protein</fullName>
    </submittedName>
</protein>
<dbReference type="RefSeq" id="WP_188880607.1">
    <property type="nucleotide sequence ID" value="NZ_BMOY01000002.1"/>
</dbReference>
<dbReference type="EMBL" id="BMOY01000002">
    <property type="protein sequence ID" value="GGI95829.1"/>
    <property type="molecule type" value="Genomic_DNA"/>
</dbReference>
<dbReference type="AlphaFoldDB" id="A0A917NGG1"/>
<comment type="caution">
    <text evidence="2">The sequence shown here is derived from an EMBL/GenBank/DDBJ whole genome shotgun (WGS) entry which is preliminary data.</text>
</comment>
<evidence type="ECO:0000256" key="1">
    <source>
        <dbReference type="SAM" id="Phobius"/>
    </source>
</evidence>
<sequence>MSREARARAWLEQRGYHIVREGARAEWIGYVDARAFRKVLVADFLVAKGPRRYVVKLSNPMQPGPPMNGSRLREDVYPLAVAFAANGVLWMDPDRQTVHEMDFEVRSPASVVWRRFGHRAGWLLSGALLMFIWLHRA</sequence>
<evidence type="ECO:0000313" key="3">
    <source>
        <dbReference type="Proteomes" id="UP000637695"/>
    </source>
</evidence>
<name>A0A917NGG1_9BACL</name>
<keyword evidence="1" id="KW-0472">Membrane</keyword>
<accession>A0A917NGG1</accession>
<proteinExistence type="predicted"/>
<gene>
    <name evidence="2" type="ORF">GCM10010885_01880</name>
</gene>
<dbReference type="Proteomes" id="UP000637695">
    <property type="component" value="Unassembled WGS sequence"/>
</dbReference>
<organism evidence="2 3">
    <name type="scientific">Alicyclobacillus cellulosilyticus</name>
    <dbReference type="NCBI Taxonomy" id="1003997"/>
    <lineage>
        <taxon>Bacteria</taxon>
        <taxon>Bacillati</taxon>
        <taxon>Bacillota</taxon>
        <taxon>Bacilli</taxon>
        <taxon>Bacillales</taxon>
        <taxon>Alicyclobacillaceae</taxon>
        <taxon>Alicyclobacillus</taxon>
    </lineage>
</organism>
<keyword evidence="1" id="KW-0812">Transmembrane</keyword>
<feature type="transmembrane region" description="Helical" evidence="1">
    <location>
        <begin position="116"/>
        <end position="134"/>
    </location>
</feature>
<keyword evidence="3" id="KW-1185">Reference proteome</keyword>
<reference evidence="2" key="1">
    <citation type="journal article" date="2014" name="Int. J. Syst. Evol. Microbiol.">
        <title>Complete genome sequence of Corynebacterium casei LMG S-19264T (=DSM 44701T), isolated from a smear-ripened cheese.</title>
        <authorList>
            <consortium name="US DOE Joint Genome Institute (JGI-PGF)"/>
            <person name="Walter F."/>
            <person name="Albersmeier A."/>
            <person name="Kalinowski J."/>
            <person name="Ruckert C."/>
        </authorList>
    </citation>
    <scope>NUCLEOTIDE SEQUENCE</scope>
    <source>
        <strain evidence="2">JCM 18487</strain>
    </source>
</reference>